<dbReference type="InterPro" id="IPR003594">
    <property type="entry name" value="HATPase_dom"/>
</dbReference>
<sequence length="375" mass="40034">MTVETGESARLLQRFGRRCAAALRVITLLPIATIALLRAAPPQLAATALIVAVVLVWTCVYGWWLLRRHGQLLVAVDVALLLGVALTVFWTDAVADANFGWMRLLVTFACVTYQWHTSVLVGVLAAVVADGGLLVVATVAGADGSVVRALYWVLVATVLSRGAWVLVRRAAKQADRLADEAAEARREALVAAAVRAEERELANALHDTAATTLLMVGMGQVHGSADWLAAQAHRDLDRLATYDSPPPANADLVALLRTDLAEVRLSVEFDLPAQLPLPFAVARAIADAAAEALNNVRRHAGTERAVVRLRGDSRRLRLEIADDGAGFSADGIAATRRGLRESVRGRMSGVGGRATISSSVGEGTIVRLEWGDDRE</sequence>
<dbReference type="OrthoDB" id="5125370at2"/>
<dbReference type="InterPro" id="IPR050482">
    <property type="entry name" value="Sensor_HK_TwoCompSys"/>
</dbReference>
<dbReference type="Gene3D" id="3.30.565.10">
    <property type="entry name" value="Histidine kinase-like ATPase, C-terminal domain"/>
    <property type="match status" value="1"/>
</dbReference>
<keyword evidence="7" id="KW-1185">Reference proteome</keyword>
<keyword evidence="2 6" id="KW-0418">Kinase</keyword>
<dbReference type="GO" id="GO:0000160">
    <property type="term" value="P:phosphorelay signal transduction system"/>
    <property type="evidence" value="ECO:0007669"/>
    <property type="project" value="UniProtKB-KW"/>
</dbReference>
<keyword evidence="4" id="KW-0472">Membrane</keyword>
<dbReference type="Pfam" id="PF02518">
    <property type="entry name" value="HATPase_c"/>
    <property type="match status" value="1"/>
</dbReference>
<dbReference type="Proteomes" id="UP000243799">
    <property type="component" value="Unassembled WGS sequence"/>
</dbReference>
<feature type="transmembrane region" description="Helical" evidence="4">
    <location>
        <begin position="72"/>
        <end position="91"/>
    </location>
</feature>
<organism evidence="6 7">
    <name type="scientific">Amycolatopsis marina</name>
    <dbReference type="NCBI Taxonomy" id="490629"/>
    <lineage>
        <taxon>Bacteria</taxon>
        <taxon>Bacillati</taxon>
        <taxon>Actinomycetota</taxon>
        <taxon>Actinomycetes</taxon>
        <taxon>Pseudonocardiales</taxon>
        <taxon>Pseudonocardiaceae</taxon>
        <taxon>Amycolatopsis</taxon>
    </lineage>
</organism>
<dbReference type="EMBL" id="FOKG01000011">
    <property type="protein sequence ID" value="SFB43677.1"/>
    <property type="molecule type" value="Genomic_DNA"/>
</dbReference>
<protein>
    <submittedName>
        <fullName evidence="6">Signal transduction histidine kinase</fullName>
    </submittedName>
</protein>
<evidence type="ECO:0000313" key="7">
    <source>
        <dbReference type="Proteomes" id="UP000243799"/>
    </source>
</evidence>
<dbReference type="CDD" id="cd16917">
    <property type="entry name" value="HATPase_UhpB-NarQ-NarX-like"/>
    <property type="match status" value="1"/>
</dbReference>
<gene>
    <name evidence="6" type="ORF">SAMN05216266_111119</name>
</gene>
<feature type="transmembrane region" description="Helical" evidence="4">
    <location>
        <begin position="120"/>
        <end position="142"/>
    </location>
</feature>
<dbReference type="AlphaFoldDB" id="A0A1I1B0R2"/>
<evidence type="ECO:0000256" key="4">
    <source>
        <dbReference type="SAM" id="Phobius"/>
    </source>
</evidence>
<feature type="transmembrane region" description="Helical" evidence="4">
    <location>
        <begin position="21"/>
        <end position="40"/>
    </location>
</feature>
<dbReference type="PANTHER" id="PTHR24421:SF61">
    <property type="entry name" value="OXYGEN SENSOR HISTIDINE KINASE NREB"/>
    <property type="match status" value="1"/>
</dbReference>
<evidence type="ECO:0000256" key="1">
    <source>
        <dbReference type="ARBA" id="ARBA00022679"/>
    </source>
</evidence>
<dbReference type="RefSeq" id="WP_091674597.1">
    <property type="nucleotide sequence ID" value="NZ_FOKG01000011.1"/>
</dbReference>
<accession>A0A1I1B0R2</accession>
<evidence type="ECO:0000256" key="2">
    <source>
        <dbReference type="ARBA" id="ARBA00022777"/>
    </source>
</evidence>
<feature type="domain" description="Histidine kinase/HSP90-like ATPase" evidence="5">
    <location>
        <begin position="283"/>
        <end position="369"/>
    </location>
</feature>
<keyword evidence="4" id="KW-0812">Transmembrane</keyword>
<feature type="transmembrane region" description="Helical" evidence="4">
    <location>
        <begin position="46"/>
        <end position="65"/>
    </location>
</feature>
<dbReference type="InterPro" id="IPR036890">
    <property type="entry name" value="HATPase_C_sf"/>
</dbReference>
<keyword evidence="3" id="KW-0902">Two-component regulatory system</keyword>
<reference evidence="7" key="1">
    <citation type="submission" date="2016-10" db="EMBL/GenBank/DDBJ databases">
        <authorList>
            <person name="Varghese N."/>
            <person name="Submissions S."/>
        </authorList>
    </citation>
    <scope>NUCLEOTIDE SEQUENCE [LARGE SCALE GENOMIC DNA]</scope>
    <source>
        <strain evidence="7">CGMCC 4.3568</strain>
    </source>
</reference>
<feature type="transmembrane region" description="Helical" evidence="4">
    <location>
        <begin position="148"/>
        <end position="167"/>
    </location>
</feature>
<keyword evidence="4" id="KW-1133">Transmembrane helix</keyword>
<dbReference type="STRING" id="490629.SAMN05216266_111119"/>
<evidence type="ECO:0000256" key="3">
    <source>
        <dbReference type="ARBA" id="ARBA00023012"/>
    </source>
</evidence>
<evidence type="ECO:0000259" key="5">
    <source>
        <dbReference type="Pfam" id="PF02518"/>
    </source>
</evidence>
<proteinExistence type="predicted"/>
<keyword evidence="1" id="KW-0808">Transferase</keyword>
<dbReference type="PANTHER" id="PTHR24421">
    <property type="entry name" value="NITRATE/NITRITE SENSOR PROTEIN NARX-RELATED"/>
    <property type="match status" value="1"/>
</dbReference>
<dbReference type="GO" id="GO:0016301">
    <property type="term" value="F:kinase activity"/>
    <property type="evidence" value="ECO:0007669"/>
    <property type="project" value="UniProtKB-KW"/>
</dbReference>
<name>A0A1I1B0R2_9PSEU</name>
<dbReference type="SUPFAM" id="SSF55874">
    <property type="entry name" value="ATPase domain of HSP90 chaperone/DNA topoisomerase II/histidine kinase"/>
    <property type="match status" value="1"/>
</dbReference>
<evidence type="ECO:0000313" key="6">
    <source>
        <dbReference type="EMBL" id="SFB43677.1"/>
    </source>
</evidence>